<proteinExistence type="predicted"/>
<evidence type="ECO:0000313" key="2">
    <source>
        <dbReference type="EMBL" id="RVU26494.1"/>
    </source>
</evidence>
<dbReference type="InterPro" id="IPR000595">
    <property type="entry name" value="cNMP-bd_dom"/>
</dbReference>
<reference evidence="2 3" key="1">
    <citation type="submission" date="2019-01" db="EMBL/GenBank/DDBJ databases">
        <authorList>
            <person name="Chen W.-M."/>
        </authorList>
    </citation>
    <scope>NUCLEOTIDE SEQUENCE [LARGE SCALE GENOMIC DNA]</scope>
    <source>
        <strain evidence="2 3">FSY-15</strain>
    </source>
</reference>
<evidence type="ECO:0000259" key="1">
    <source>
        <dbReference type="PROSITE" id="PS50042"/>
    </source>
</evidence>
<dbReference type="PROSITE" id="PS50042">
    <property type="entry name" value="CNMP_BINDING_3"/>
    <property type="match status" value="1"/>
</dbReference>
<dbReference type="AlphaFoldDB" id="A0A437PW60"/>
<dbReference type="RefSeq" id="WP_127802047.1">
    <property type="nucleotide sequence ID" value="NZ_SACY01000001.1"/>
</dbReference>
<accession>A0A437PW60</accession>
<dbReference type="EMBL" id="SACY01000001">
    <property type="protein sequence ID" value="RVU26494.1"/>
    <property type="molecule type" value="Genomic_DNA"/>
</dbReference>
<dbReference type="InterPro" id="IPR014710">
    <property type="entry name" value="RmlC-like_jellyroll"/>
</dbReference>
<protein>
    <submittedName>
        <fullName evidence="2">Crp/Fnr family transcriptional regulator</fullName>
    </submittedName>
</protein>
<gene>
    <name evidence="2" type="ORF">EOJ36_00415</name>
</gene>
<dbReference type="InterPro" id="IPR018490">
    <property type="entry name" value="cNMP-bd_dom_sf"/>
</dbReference>
<dbReference type="SUPFAM" id="SSF51206">
    <property type="entry name" value="cAMP-binding domain-like"/>
    <property type="match status" value="1"/>
</dbReference>
<evidence type="ECO:0000313" key="3">
    <source>
        <dbReference type="Proteomes" id="UP000282832"/>
    </source>
</evidence>
<dbReference type="CDD" id="cd00038">
    <property type="entry name" value="CAP_ED"/>
    <property type="match status" value="1"/>
</dbReference>
<organism evidence="2 3">
    <name type="scientific">Sandaracinomonas limnophila</name>
    <dbReference type="NCBI Taxonomy" id="1862386"/>
    <lineage>
        <taxon>Bacteria</taxon>
        <taxon>Pseudomonadati</taxon>
        <taxon>Bacteroidota</taxon>
        <taxon>Cytophagia</taxon>
        <taxon>Cytophagales</taxon>
        <taxon>Flectobacillaceae</taxon>
        <taxon>Sandaracinomonas</taxon>
    </lineage>
</organism>
<name>A0A437PW60_9BACT</name>
<feature type="domain" description="Cyclic nucleotide-binding" evidence="1">
    <location>
        <begin position="14"/>
        <end position="135"/>
    </location>
</feature>
<keyword evidence="3" id="KW-1185">Reference proteome</keyword>
<dbReference type="OrthoDB" id="758145at2"/>
<dbReference type="Proteomes" id="UP000282832">
    <property type="component" value="Unassembled WGS sequence"/>
</dbReference>
<sequence>MEKKLSEKLTQTLNLKGEAITILIDLILRYAFVKKLKKGDFLFNFGKIEEDLAYVEKGLLRKFTLEGEKEFVNWFSMEGDFILIPNSFVNGHKNHEAVQALEDCTIYTMKKSTFLKILDLNSKIGQIAVKEILNYLCILQNICTFLRTKDALERYLYLGEFNPQLLNRLSQRQLATFLGIDTTYLSKIKKEAMELDKSRTNKENYK</sequence>
<dbReference type="Pfam" id="PF00027">
    <property type="entry name" value="cNMP_binding"/>
    <property type="match status" value="1"/>
</dbReference>
<comment type="caution">
    <text evidence="2">The sequence shown here is derived from an EMBL/GenBank/DDBJ whole genome shotgun (WGS) entry which is preliminary data.</text>
</comment>
<dbReference type="Gene3D" id="2.60.120.10">
    <property type="entry name" value="Jelly Rolls"/>
    <property type="match status" value="1"/>
</dbReference>